<reference evidence="1 2" key="1">
    <citation type="submission" date="2013-06" db="EMBL/GenBank/DDBJ databases">
        <title>Draft genome sequence of Thauera terpenica.</title>
        <authorList>
            <person name="Liu B."/>
            <person name="Frostegard A.H."/>
            <person name="Shapleigh J.P."/>
        </authorList>
    </citation>
    <scope>NUCLEOTIDE SEQUENCE [LARGE SCALE GENOMIC DNA]</scope>
    <source>
        <strain evidence="1 2">58Eu</strain>
    </source>
</reference>
<evidence type="ECO:0000313" key="2">
    <source>
        <dbReference type="Proteomes" id="UP000015455"/>
    </source>
</evidence>
<organism evidence="1 2">
    <name type="scientific">Thauera terpenica 58Eu</name>
    <dbReference type="NCBI Taxonomy" id="1348657"/>
    <lineage>
        <taxon>Bacteria</taxon>
        <taxon>Pseudomonadati</taxon>
        <taxon>Pseudomonadota</taxon>
        <taxon>Betaproteobacteria</taxon>
        <taxon>Rhodocyclales</taxon>
        <taxon>Zoogloeaceae</taxon>
        <taxon>Thauera</taxon>
    </lineage>
</organism>
<dbReference type="EMBL" id="ATJV01000078">
    <property type="protein sequence ID" value="EPZ14576.1"/>
    <property type="molecule type" value="Genomic_DNA"/>
</dbReference>
<evidence type="ECO:0000313" key="1">
    <source>
        <dbReference type="EMBL" id="EPZ14576.1"/>
    </source>
</evidence>
<protein>
    <submittedName>
        <fullName evidence="1">Uncharacterized protein</fullName>
    </submittedName>
</protein>
<proteinExistence type="predicted"/>
<dbReference type="AlphaFoldDB" id="S9ZJ53"/>
<accession>S9ZJ53</accession>
<dbReference type="STRING" id="1348657.M622_18390"/>
<name>S9ZJ53_9RHOO</name>
<dbReference type="Proteomes" id="UP000015455">
    <property type="component" value="Unassembled WGS sequence"/>
</dbReference>
<dbReference type="RefSeq" id="WP_021250339.1">
    <property type="nucleotide sequence ID" value="NZ_ATJV01000078.1"/>
</dbReference>
<gene>
    <name evidence="1" type="ORF">M622_18390</name>
</gene>
<keyword evidence="2" id="KW-1185">Reference proteome</keyword>
<sequence>MSADQQHYLSTLPASVQRTMSRALEGSTSPRQAIKAMCLVCSNFQRSEITLCAMSRCPLHAYRPYQTQDAAETAPRCSAGLRQNRLPRAFLQANALR</sequence>
<comment type="caution">
    <text evidence="1">The sequence shown here is derived from an EMBL/GenBank/DDBJ whole genome shotgun (WGS) entry which is preliminary data.</text>
</comment>